<keyword evidence="2" id="KW-0539">Nucleus</keyword>
<accession>A0A8K0DK50</accession>
<dbReference type="GO" id="GO:0005634">
    <property type="term" value="C:nucleus"/>
    <property type="evidence" value="ECO:0007669"/>
    <property type="project" value="UniProtKB-SubCell"/>
</dbReference>
<dbReference type="PANTHER" id="PTHR23110">
    <property type="entry name" value="BTB DOMAIN TRANSCRIPTION FACTOR"/>
    <property type="match status" value="1"/>
</dbReference>
<feature type="region of interest" description="Disordered" evidence="3">
    <location>
        <begin position="227"/>
        <end position="276"/>
    </location>
</feature>
<proteinExistence type="predicted"/>
<evidence type="ECO:0000313" key="5">
    <source>
        <dbReference type="EMBL" id="KAF2904967.1"/>
    </source>
</evidence>
<dbReference type="PANTHER" id="PTHR23110:SF102">
    <property type="entry name" value="PIPSQUEAK, ISOFORM O"/>
    <property type="match status" value="1"/>
</dbReference>
<feature type="compositionally biased region" description="Low complexity" evidence="3">
    <location>
        <begin position="442"/>
        <end position="457"/>
    </location>
</feature>
<dbReference type="InterPro" id="IPR051095">
    <property type="entry name" value="Dros_DevTransReg"/>
</dbReference>
<sequence length="499" mass="55765">MLPQQYCLRWRYHHSNLQTMFSQLLEREAFCDVTLACEGKTLKAHKIVLSACSTYFDTILSQYEEKDPILIMKDVKYVDIKCLVEFMYKGEINVDHCHLATLLKTAEELRIKGLAEVSWRDEESNNDTNMNGVQSALPHVSTVMDSPKNEPPNKRKRGRPPIDDYEQAFTAPKIASVTGNAEEGYSNDAMSNSDQDLSIWEEESAANDNEPADTVDDPPVKVKSEVQQEDDLMGDDGMDSASEQKYDTPSGSQSKGGGSTPKQSNNSSNSASTSSLTAAIEKEWPDVIKMNDYLSTGRRQQFWEEPFTKRVMDAIKTKNLEMKIAAELLGVSYGTLYGRYRDAYGCLKHPYRVRDFWSEQGPTDILLKLKRKEVTLFRAAEQLNVTPQTLSNYLISMSQLDNEAMAPHPNAPEKYDEGESDEEGDSILPDLPNTSVFKNVKSANSTPTTSSSNATTSVLPNCPDVTVIKKEKLEGLLGKVNNNSDHSTSQSNNSEQTQK</sequence>
<dbReference type="PROSITE" id="PS50097">
    <property type="entry name" value="BTB"/>
    <property type="match status" value="1"/>
</dbReference>
<feature type="compositionally biased region" description="Low complexity" evidence="3">
    <location>
        <begin position="264"/>
        <end position="276"/>
    </location>
</feature>
<dbReference type="CDD" id="cd18315">
    <property type="entry name" value="BTB_POZ_BAB-like"/>
    <property type="match status" value="1"/>
</dbReference>
<evidence type="ECO:0000256" key="1">
    <source>
        <dbReference type="ARBA" id="ARBA00004123"/>
    </source>
</evidence>
<feature type="region of interest" description="Disordered" evidence="3">
    <location>
        <begin position="138"/>
        <end position="194"/>
    </location>
</feature>
<comment type="caution">
    <text evidence="5">The sequence shown here is derived from an EMBL/GenBank/DDBJ whole genome shotgun (WGS) entry which is preliminary data.</text>
</comment>
<dbReference type="Gene3D" id="3.30.710.10">
    <property type="entry name" value="Potassium Channel Kv1.1, Chain A"/>
    <property type="match status" value="1"/>
</dbReference>
<reference evidence="5" key="1">
    <citation type="submission" date="2019-08" db="EMBL/GenBank/DDBJ databases">
        <title>The genome of the North American firefly Photinus pyralis.</title>
        <authorList>
            <consortium name="Photinus pyralis genome working group"/>
            <person name="Fallon T.R."/>
            <person name="Sander Lower S.E."/>
            <person name="Weng J.-K."/>
        </authorList>
    </citation>
    <scope>NUCLEOTIDE SEQUENCE</scope>
    <source>
        <strain evidence="5">TRF0915ILg1</strain>
        <tissue evidence="5">Whole body</tissue>
    </source>
</reference>
<dbReference type="GO" id="GO:0006357">
    <property type="term" value="P:regulation of transcription by RNA polymerase II"/>
    <property type="evidence" value="ECO:0007669"/>
    <property type="project" value="TreeGrafter"/>
</dbReference>
<dbReference type="InterPro" id="IPR011333">
    <property type="entry name" value="SKP1/BTB/POZ_sf"/>
</dbReference>
<dbReference type="SMART" id="SM00225">
    <property type="entry name" value="BTB"/>
    <property type="match status" value="1"/>
</dbReference>
<feature type="compositionally biased region" description="Low complexity" evidence="3">
    <location>
        <begin position="487"/>
        <end position="499"/>
    </location>
</feature>
<evidence type="ECO:0000256" key="2">
    <source>
        <dbReference type="ARBA" id="ARBA00023242"/>
    </source>
</evidence>
<feature type="compositionally biased region" description="Polar residues" evidence="3">
    <location>
        <begin position="241"/>
        <end position="253"/>
    </location>
</feature>
<dbReference type="Pfam" id="PF00651">
    <property type="entry name" value="BTB"/>
    <property type="match status" value="1"/>
</dbReference>
<dbReference type="SUPFAM" id="SSF54695">
    <property type="entry name" value="POZ domain"/>
    <property type="match status" value="1"/>
</dbReference>
<gene>
    <name evidence="5" type="ORF">ILUMI_01210</name>
</gene>
<protein>
    <recommendedName>
        <fullName evidence="4">BTB domain-containing protein</fullName>
    </recommendedName>
</protein>
<evidence type="ECO:0000313" key="6">
    <source>
        <dbReference type="Proteomes" id="UP000801492"/>
    </source>
</evidence>
<comment type="subcellular location">
    <subcellularLocation>
        <location evidence="1">Nucleus</location>
    </subcellularLocation>
</comment>
<dbReference type="OrthoDB" id="6365358at2759"/>
<feature type="region of interest" description="Disordered" evidence="3">
    <location>
        <begin position="404"/>
        <end position="463"/>
    </location>
</feature>
<dbReference type="EMBL" id="VTPC01000634">
    <property type="protein sequence ID" value="KAF2904967.1"/>
    <property type="molecule type" value="Genomic_DNA"/>
</dbReference>
<keyword evidence="6" id="KW-1185">Reference proteome</keyword>
<dbReference type="Proteomes" id="UP000801492">
    <property type="component" value="Unassembled WGS sequence"/>
</dbReference>
<name>A0A8K0DK50_IGNLU</name>
<feature type="region of interest" description="Disordered" evidence="3">
    <location>
        <begin position="476"/>
        <end position="499"/>
    </location>
</feature>
<evidence type="ECO:0000259" key="4">
    <source>
        <dbReference type="PROSITE" id="PS50097"/>
    </source>
</evidence>
<dbReference type="InterPro" id="IPR000210">
    <property type="entry name" value="BTB/POZ_dom"/>
</dbReference>
<organism evidence="5 6">
    <name type="scientific">Ignelater luminosus</name>
    <name type="common">Cucubano</name>
    <name type="synonym">Pyrophorus luminosus</name>
    <dbReference type="NCBI Taxonomy" id="2038154"/>
    <lineage>
        <taxon>Eukaryota</taxon>
        <taxon>Metazoa</taxon>
        <taxon>Ecdysozoa</taxon>
        <taxon>Arthropoda</taxon>
        <taxon>Hexapoda</taxon>
        <taxon>Insecta</taxon>
        <taxon>Pterygota</taxon>
        <taxon>Neoptera</taxon>
        <taxon>Endopterygota</taxon>
        <taxon>Coleoptera</taxon>
        <taxon>Polyphaga</taxon>
        <taxon>Elateriformia</taxon>
        <taxon>Elateroidea</taxon>
        <taxon>Elateridae</taxon>
        <taxon>Agrypninae</taxon>
        <taxon>Pyrophorini</taxon>
        <taxon>Ignelater</taxon>
    </lineage>
</organism>
<dbReference type="AlphaFoldDB" id="A0A8K0DK50"/>
<evidence type="ECO:0000256" key="3">
    <source>
        <dbReference type="SAM" id="MobiDB-lite"/>
    </source>
</evidence>
<feature type="compositionally biased region" description="Acidic residues" evidence="3">
    <location>
        <begin position="227"/>
        <end position="238"/>
    </location>
</feature>
<feature type="domain" description="BTB" evidence="4">
    <location>
        <begin position="31"/>
        <end position="96"/>
    </location>
</feature>